<organism evidence="2 3">
    <name type="scientific">Paraconexibacter antarcticus</name>
    <dbReference type="NCBI Taxonomy" id="2949664"/>
    <lineage>
        <taxon>Bacteria</taxon>
        <taxon>Bacillati</taxon>
        <taxon>Actinomycetota</taxon>
        <taxon>Thermoleophilia</taxon>
        <taxon>Solirubrobacterales</taxon>
        <taxon>Paraconexibacteraceae</taxon>
        <taxon>Paraconexibacter</taxon>
    </lineage>
</organism>
<feature type="domain" description="DUF559" evidence="1">
    <location>
        <begin position="225"/>
        <end position="293"/>
    </location>
</feature>
<dbReference type="RefSeq" id="WP_254572627.1">
    <property type="nucleotide sequence ID" value="NZ_CP098502.1"/>
</dbReference>
<dbReference type="GO" id="GO:0004519">
    <property type="term" value="F:endonuclease activity"/>
    <property type="evidence" value="ECO:0007669"/>
    <property type="project" value="UniProtKB-KW"/>
</dbReference>
<keyword evidence="3" id="KW-1185">Reference proteome</keyword>
<name>A0ABY5DZF5_9ACTN</name>
<dbReference type="SUPFAM" id="SSF52980">
    <property type="entry name" value="Restriction endonuclease-like"/>
    <property type="match status" value="1"/>
</dbReference>
<sequence length="301" mass="34654">MPPPRRTHSDRDLFKLANRQYGLLTHAQLIAHGLEQHHIQDRLATHRLTRVGAEVYALGHTVLRDEGHWLAAQWSCGHADVLSHHTAGAFHGWRVPAADRRIHLSTTDETTTRGALVVHRVKSLPRADTFRRGPFRVTTIPRTLVDLADVLDWSAFRQLADDLPTLDLVRIRDAQDRAPGRRGRGRVRRLIEADDAHTKSELERRFQRFLVARGLPRPTELNQVVAGHRADCIYRPERLVIELDGRAYHERRAQMRADRHRDGDYQLAGYRIFRLVWDDLHADEAGHTAQRIRRLLAGTTR</sequence>
<accession>A0ABY5DZF5</accession>
<keyword evidence="2" id="KW-0378">Hydrolase</keyword>
<dbReference type="Proteomes" id="UP001056035">
    <property type="component" value="Chromosome"/>
</dbReference>
<protein>
    <submittedName>
        <fullName evidence="2">Endonuclease domain-containing protein</fullName>
    </submittedName>
</protein>
<keyword evidence="2" id="KW-0540">Nuclease</keyword>
<reference evidence="2 3" key="1">
    <citation type="submission" date="2022-06" db="EMBL/GenBank/DDBJ databases">
        <title>Paraconexibacter antarcticus.</title>
        <authorList>
            <person name="Kim C.S."/>
        </authorList>
    </citation>
    <scope>NUCLEOTIDE SEQUENCE [LARGE SCALE GENOMIC DNA]</scope>
    <source>
        <strain evidence="2 3">02-257</strain>
    </source>
</reference>
<evidence type="ECO:0000259" key="1">
    <source>
        <dbReference type="Pfam" id="PF04480"/>
    </source>
</evidence>
<gene>
    <name evidence="2" type="ORF">NBH00_06990</name>
</gene>
<dbReference type="InterPro" id="IPR011335">
    <property type="entry name" value="Restrct_endonuc-II-like"/>
</dbReference>
<dbReference type="EMBL" id="CP098502">
    <property type="protein sequence ID" value="UTI65949.1"/>
    <property type="molecule type" value="Genomic_DNA"/>
</dbReference>
<proteinExistence type="predicted"/>
<dbReference type="Gene3D" id="3.40.960.10">
    <property type="entry name" value="VSR Endonuclease"/>
    <property type="match status" value="1"/>
</dbReference>
<evidence type="ECO:0000313" key="2">
    <source>
        <dbReference type="EMBL" id="UTI65949.1"/>
    </source>
</evidence>
<dbReference type="InterPro" id="IPR007569">
    <property type="entry name" value="DUF559"/>
</dbReference>
<keyword evidence="2" id="KW-0255">Endonuclease</keyword>
<evidence type="ECO:0000313" key="3">
    <source>
        <dbReference type="Proteomes" id="UP001056035"/>
    </source>
</evidence>
<dbReference type="Pfam" id="PF04480">
    <property type="entry name" value="DUF559"/>
    <property type="match status" value="1"/>
</dbReference>